<organism evidence="5 6">
    <name type="scientific">Arthrobacter ginkgonis</name>
    <dbReference type="NCBI Taxonomy" id="1630594"/>
    <lineage>
        <taxon>Bacteria</taxon>
        <taxon>Bacillati</taxon>
        <taxon>Actinomycetota</taxon>
        <taxon>Actinomycetes</taxon>
        <taxon>Micrococcales</taxon>
        <taxon>Micrococcaceae</taxon>
        <taxon>Arthrobacter</taxon>
    </lineage>
</organism>
<protein>
    <submittedName>
        <fullName evidence="5">Helix-turn-helix domain-containing protein</fullName>
    </submittedName>
</protein>
<dbReference type="InterPro" id="IPR035418">
    <property type="entry name" value="AraC-bd_2"/>
</dbReference>
<keyword evidence="3" id="KW-0804">Transcription</keyword>
<dbReference type="Gene3D" id="1.10.10.60">
    <property type="entry name" value="Homeodomain-like"/>
    <property type="match status" value="1"/>
</dbReference>
<keyword evidence="1" id="KW-0805">Transcription regulation</keyword>
<dbReference type="PROSITE" id="PS01124">
    <property type="entry name" value="HTH_ARAC_FAMILY_2"/>
    <property type="match status" value="1"/>
</dbReference>
<dbReference type="Proteomes" id="UP001500752">
    <property type="component" value="Unassembled WGS sequence"/>
</dbReference>
<sequence length="320" mass="34259">MTQATAGMRPHALTRFSTAGLPGAHRIQLWEEHNARALVGLEARTLTGDPLEATELNLHLPRLQLAQVAGNPHLVERTARNIAESPAEAVVAYFALEGECFFYHRGGCETLRPGQAILVDADQPFLRGFSHGLRELALKVPRRTLSEVTGRSGLSKPLTFSFADHQSGSAPAGALVGFLGRAMAGQATDWDALEESGLALVRQLLGEDSGPAGHLAAARAFIDRNLGDPQLAARRIAAAVGVSERQLSRIFSASGTSVPQAILAARLDEARRRITDPAAASPLAEIAGRLGFASPPHFSRTYKERFGISPAEDRRTNTSR</sequence>
<name>A0ABP7CC85_9MICC</name>
<dbReference type="InterPro" id="IPR020449">
    <property type="entry name" value="Tscrpt_reg_AraC-type_HTH"/>
</dbReference>
<dbReference type="InterPro" id="IPR050204">
    <property type="entry name" value="AraC_XylS_family_regulators"/>
</dbReference>
<gene>
    <name evidence="5" type="ORF">GCM10023081_25490</name>
</gene>
<dbReference type="PANTHER" id="PTHR46796">
    <property type="entry name" value="HTH-TYPE TRANSCRIPTIONAL ACTIVATOR RHAS-RELATED"/>
    <property type="match status" value="1"/>
</dbReference>
<dbReference type="PRINTS" id="PR00032">
    <property type="entry name" value="HTHARAC"/>
</dbReference>
<reference evidence="6" key="1">
    <citation type="journal article" date="2019" name="Int. J. Syst. Evol. Microbiol.">
        <title>The Global Catalogue of Microorganisms (GCM) 10K type strain sequencing project: providing services to taxonomists for standard genome sequencing and annotation.</title>
        <authorList>
            <consortium name="The Broad Institute Genomics Platform"/>
            <consortium name="The Broad Institute Genome Sequencing Center for Infectious Disease"/>
            <person name="Wu L."/>
            <person name="Ma J."/>
        </authorList>
    </citation>
    <scope>NUCLEOTIDE SEQUENCE [LARGE SCALE GENOMIC DNA]</scope>
    <source>
        <strain evidence="6">JCM 30742</strain>
    </source>
</reference>
<dbReference type="Pfam" id="PF12833">
    <property type="entry name" value="HTH_18"/>
    <property type="match status" value="1"/>
</dbReference>
<evidence type="ECO:0000256" key="1">
    <source>
        <dbReference type="ARBA" id="ARBA00023015"/>
    </source>
</evidence>
<evidence type="ECO:0000259" key="4">
    <source>
        <dbReference type="PROSITE" id="PS01124"/>
    </source>
</evidence>
<evidence type="ECO:0000256" key="3">
    <source>
        <dbReference type="ARBA" id="ARBA00023163"/>
    </source>
</evidence>
<evidence type="ECO:0000313" key="5">
    <source>
        <dbReference type="EMBL" id="GAA3687032.1"/>
    </source>
</evidence>
<dbReference type="RefSeq" id="WP_345151240.1">
    <property type="nucleotide sequence ID" value="NZ_BAABEO010000017.1"/>
</dbReference>
<feature type="domain" description="HTH araC/xylS-type" evidence="4">
    <location>
        <begin position="216"/>
        <end position="316"/>
    </location>
</feature>
<dbReference type="SUPFAM" id="SSF46689">
    <property type="entry name" value="Homeodomain-like"/>
    <property type="match status" value="1"/>
</dbReference>
<evidence type="ECO:0000256" key="2">
    <source>
        <dbReference type="ARBA" id="ARBA00023125"/>
    </source>
</evidence>
<dbReference type="PANTHER" id="PTHR46796:SF6">
    <property type="entry name" value="ARAC SUBFAMILY"/>
    <property type="match status" value="1"/>
</dbReference>
<dbReference type="EMBL" id="BAABEO010000017">
    <property type="protein sequence ID" value="GAA3687032.1"/>
    <property type="molecule type" value="Genomic_DNA"/>
</dbReference>
<dbReference type="Pfam" id="PF14525">
    <property type="entry name" value="AraC_binding_2"/>
    <property type="match status" value="1"/>
</dbReference>
<dbReference type="SMART" id="SM00342">
    <property type="entry name" value="HTH_ARAC"/>
    <property type="match status" value="1"/>
</dbReference>
<dbReference type="InterPro" id="IPR009057">
    <property type="entry name" value="Homeodomain-like_sf"/>
</dbReference>
<keyword evidence="2" id="KW-0238">DNA-binding</keyword>
<comment type="caution">
    <text evidence="5">The sequence shown here is derived from an EMBL/GenBank/DDBJ whole genome shotgun (WGS) entry which is preliminary data.</text>
</comment>
<dbReference type="InterPro" id="IPR018060">
    <property type="entry name" value="HTH_AraC"/>
</dbReference>
<proteinExistence type="predicted"/>
<keyword evidence="6" id="KW-1185">Reference proteome</keyword>
<evidence type="ECO:0000313" key="6">
    <source>
        <dbReference type="Proteomes" id="UP001500752"/>
    </source>
</evidence>
<accession>A0ABP7CC85</accession>